<dbReference type="SUPFAM" id="SSF56645">
    <property type="entry name" value="Acyl-CoA dehydrogenase NM domain-like"/>
    <property type="match status" value="1"/>
</dbReference>
<dbReference type="Gene3D" id="1.10.540.10">
    <property type="entry name" value="Acyl-CoA dehydrogenase/oxidase, N-terminal domain"/>
    <property type="match status" value="1"/>
</dbReference>
<sequence>MTAGWAHGWAGRFEDRFTSSFAEVGAGAVERERTRTLPYDAVETLRASGLTRVSVPTEFGGLGASAAEVFELLARLATEDSNVAQIFRSHFALVDRLVSTPADPRRERVLRLIGGGAIFGNASHERSSAEIGSLSTRLTRDDGGWRLTGTKYYSTGTLFADWVAVSAQGEDGERFGVIAPTDAAGTRRIDDWTGFGQRLTGSGTTVFDEVEIADEDVQRRGTGVTEETHDSSFLQLVLLASADGIGRAIVRDAVDFVQRRTRVYSHGSGETARQDPIVQETIGELSGLSYQAAAAVRTAAGAIAAASEAGAAGHPSAALSEAANEATTAAQLVVFPAVLRAATLLFEVGGASATDTARGLDRHWRNARTIASHNPARYKARALGDALLNSTGLAGFWSTGESRAASPAGM</sequence>
<proteinExistence type="predicted"/>
<dbReference type="InterPro" id="IPR037069">
    <property type="entry name" value="AcylCoA_DH/ox_N_sf"/>
</dbReference>
<dbReference type="Pfam" id="PF08028">
    <property type="entry name" value="Acyl-CoA_dh_2"/>
    <property type="match status" value="1"/>
</dbReference>
<dbReference type="InterPro" id="IPR013107">
    <property type="entry name" value="Acyl-CoA_DH_C"/>
</dbReference>
<accession>A0ABV8Q5D5</accession>
<dbReference type="Gene3D" id="1.20.140.10">
    <property type="entry name" value="Butyryl-CoA Dehydrogenase, subunit A, domain 3"/>
    <property type="match status" value="1"/>
</dbReference>
<evidence type="ECO:0000313" key="4">
    <source>
        <dbReference type="Proteomes" id="UP001595900"/>
    </source>
</evidence>
<evidence type="ECO:0000259" key="2">
    <source>
        <dbReference type="Pfam" id="PF08028"/>
    </source>
</evidence>
<evidence type="ECO:0000313" key="3">
    <source>
        <dbReference type="EMBL" id="MFC4242585.1"/>
    </source>
</evidence>
<dbReference type="PANTHER" id="PTHR43884">
    <property type="entry name" value="ACYL-COA DEHYDROGENASE"/>
    <property type="match status" value="1"/>
</dbReference>
<protein>
    <recommendedName>
        <fullName evidence="2">Acyl-CoA dehydrogenase C-terminal domain-containing protein</fullName>
    </recommendedName>
</protein>
<keyword evidence="4" id="KW-1185">Reference proteome</keyword>
<comment type="caution">
    <text evidence="3">The sequence shown here is derived from an EMBL/GenBank/DDBJ whole genome shotgun (WGS) entry which is preliminary data.</text>
</comment>
<dbReference type="InterPro" id="IPR036250">
    <property type="entry name" value="AcylCo_DH-like_C"/>
</dbReference>
<dbReference type="SUPFAM" id="SSF47203">
    <property type="entry name" value="Acyl-CoA dehydrogenase C-terminal domain-like"/>
    <property type="match status" value="1"/>
</dbReference>
<keyword evidence="1" id="KW-0560">Oxidoreductase</keyword>
<evidence type="ECO:0000256" key="1">
    <source>
        <dbReference type="ARBA" id="ARBA00023002"/>
    </source>
</evidence>
<gene>
    <name evidence="3" type="ORF">ACFOYW_04300</name>
</gene>
<dbReference type="PANTHER" id="PTHR43884:SF12">
    <property type="entry name" value="ISOVALERYL-COA DEHYDROGENASE, MITOCHONDRIAL-RELATED"/>
    <property type="match status" value="1"/>
</dbReference>
<organism evidence="3 4">
    <name type="scientific">Gryllotalpicola reticulitermitis</name>
    <dbReference type="NCBI Taxonomy" id="1184153"/>
    <lineage>
        <taxon>Bacteria</taxon>
        <taxon>Bacillati</taxon>
        <taxon>Actinomycetota</taxon>
        <taxon>Actinomycetes</taxon>
        <taxon>Micrococcales</taxon>
        <taxon>Microbacteriaceae</taxon>
        <taxon>Gryllotalpicola</taxon>
    </lineage>
</organism>
<name>A0ABV8Q5D5_9MICO</name>
<dbReference type="EMBL" id="JBHSCN010000003">
    <property type="protein sequence ID" value="MFC4242585.1"/>
    <property type="molecule type" value="Genomic_DNA"/>
</dbReference>
<dbReference type="PIRSF" id="PIRSF016578">
    <property type="entry name" value="HsaA"/>
    <property type="match status" value="1"/>
</dbReference>
<dbReference type="Gene3D" id="2.40.110.10">
    <property type="entry name" value="Butyryl-CoA Dehydrogenase, subunit A, domain 2"/>
    <property type="match status" value="1"/>
</dbReference>
<dbReference type="Proteomes" id="UP001595900">
    <property type="component" value="Unassembled WGS sequence"/>
</dbReference>
<reference evidence="4" key="1">
    <citation type="journal article" date="2019" name="Int. J. Syst. Evol. Microbiol.">
        <title>The Global Catalogue of Microorganisms (GCM) 10K type strain sequencing project: providing services to taxonomists for standard genome sequencing and annotation.</title>
        <authorList>
            <consortium name="The Broad Institute Genomics Platform"/>
            <consortium name="The Broad Institute Genome Sequencing Center for Infectious Disease"/>
            <person name="Wu L."/>
            <person name="Ma J."/>
        </authorList>
    </citation>
    <scope>NUCLEOTIDE SEQUENCE [LARGE SCALE GENOMIC DNA]</scope>
    <source>
        <strain evidence="4">CGMCC 1.10363</strain>
    </source>
</reference>
<feature type="domain" description="Acyl-CoA dehydrogenase C-terminal" evidence="2">
    <location>
        <begin position="240"/>
        <end position="374"/>
    </location>
</feature>
<dbReference type="RefSeq" id="WP_390227452.1">
    <property type="nucleotide sequence ID" value="NZ_JBHSCN010000003.1"/>
</dbReference>
<dbReference type="InterPro" id="IPR009100">
    <property type="entry name" value="AcylCoA_DH/oxidase_NM_dom_sf"/>
</dbReference>
<dbReference type="InterPro" id="IPR046373">
    <property type="entry name" value="Acyl-CoA_Oxase/DH_mid-dom_sf"/>
</dbReference>